<dbReference type="Pfam" id="PF13231">
    <property type="entry name" value="PMT_2"/>
    <property type="match status" value="1"/>
</dbReference>
<dbReference type="PANTHER" id="PTHR33908">
    <property type="entry name" value="MANNOSYLTRANSFERASE YKCB-RELATED"/>
    <property type="match status" value="1"/>
</dbReference>
<evidence type="ECO:0000256" key="9">
    <source>
        <dbReference type="SAM" id="Phobius"/>
    </source>
</evidence>
<feature type="transmembrane region" description="Helical" evidence="9">
    <location>
        <begin position="479"/>
        <end position="498"/>
    </location>
</feature>
<feature type="transmembrane region" description="Helical" evidence="9">
    <location>
        <begin position="234"/>
        <end position="255"/>
    </location>
</feature>
<protein>
    <submittedName>
        <fullName evidence="12">Glycosyltransferase family 39 protein</fullName>
    </submittedName>
</protein>
<feature type="transmembrane region" description="Helical" evidence="9">
    <location>
        <begin position="396"/>
        <end position="412"/>
    </location>
</feature>
<feature type="transmembrane region" description="Helical" evidence="9">
    <location>
        <begin position="424"/>
        <end position="445"/>
    </location>
</feature>
<evidence type="ECO:0000256" key="3">
    <source>
        <dbReference type="ARBA" id="ARBA00022676"/>
    </source>
</evidence>
<dbReference type="InterPro" id="IPR038731">
    <property type="entry name" value="RgtA/B/C-like"/>
</dbReference>
<feature type="transmembrane region" description="Helical" evidence="9">
    <location>
        <begin position="135"/>
        <end position="158"/>
    </location>
</feature>
<proteinExistence type="predicted"/>
<organism evidence="12 13">
    <name type="scientific">Pseudonocardia acidicola</name>
    <dbReference type="NCBI Taxonomy" id="2724939"/>
    <lineage>
        <taxon>Bacteria</taxon>
        <taxon>Bacillati</taxon>
        <taxon>Actinomycetota</taxon>
        <taxon>Actinomycetes</taxon>
        <taxon>Pseudonocardiales</taxon>
        <taxon>Pseudonocardiaceae</taxon>
        <taxon>Pseudonocardia</taxon>
    </lineage>
</organism>
<dbReference type="InterPro" id="IPR050297">
    <property type="entry name" value="LipidA_mod_glycosyltrf_83"/>
</dbReference>
<evidence type="ECO:0000256" key="2">
    <source>
        <dbReference type="ARBA" id="ARBA00022475"/>
    </source>
</evidence>
<sequence length="694" mass="70577">MTATLDSGPARQPADGSGLREATPAPPDRPRWERPTLLLLLVGTAVLYLWNLSINGFGNAYYAAAVQAGTKSWTALLFGSLDPSNFITVDKPPVSLWVMALSGRIFGFSSWSMLVPNALMGVATVWLLYAGVRRVTGPGAALLAGAALALTPVAVLMFRFNNPDAALVLLVVAAGYCTVRAIENASTRWLLVAGVLLGFGFLAKMLQAFVVVPGLGLAYLVAAPAGLGRRIRQLVAAGVAIVVAAGWWLVVEWLWPVTDRPYIAGSTNNNSLQLAFGYNGLSRILGGGGNHIGGGGAARAADAGGAAGAVPFAPPGGFGGFAGFGGQAGPTRLFTAAIGGQVTWLLPAAILLLVAGLWTTRRAPRTDRTRASLLLWGGWAVVCAIVFSFMQGIFHPYYTVEMAPALAALVGIGGHELWKHRGSAAGRISMAATVALTAAWAWILLDRTPTFVPWLRWVVVVLALIAVIGLLIPSGVRRAAAIVTGIALLSGLAGPAAYAAQTVGTGHAGGMVNAGPAAQGADGFRGGRRFGAGGRPALAGTAPGGGANAAGRGTAGFGGAAAGFGPGGPGGMHGFGEAEATDPALVNLLKSTGTRWSAATIAAQGASSLELAGAGPIMAIGGFSGTDPVPTLAQFEAYVTGGQVRYFLPGNRMGGWGGRGGRGVGGEITTWVQQHYTATTVGGQTVYDLSRPTG</sequence>
<evidence type="ECO:0000256" key="7">
    <source>
        <dbReference type="ARBA" id="ARBA00023136"/>
    </source>
</evidence>
<feature type="transmembrane region" description="Helical" evidence="9">
    <location>
        <begin position="451"/>
        <end position="472"/>
    </location>
</feature>
<gene>
    <name evidence="12" type="ORF">HF526_25250</name>
</gene>
<comment type="caution">
    <text evidence="12">The sequence shown here is derived from an EMBL/GenBank/DDBJ whole genome shotgun (WGS) entry which is preliminary data.</text>
</comment>
<feature type="transmembrane region" description="Helical" evidence="9">
    <location>
        <begin position="333"/>
        <end position="359"/>
    </location>
</feature>
<dbReference type="RefSeq" id="WP_169384060.1">
    <property type="nucleotide sequence ID" value="NZ_JAAXLA010000060.1"/>
</dbReference>
<dbReference type="EMBL" id="JAAXLA010000060">
    <property type="protein sequence ID" value="NMI00590.1"/>
    <property type="molecule type" value="Genomic_DNA"/>
</dbReference>
<reference evidence="12 13" key="1">
    <citation type="submission" date="2020-04" db="EMBL/GenBank/DDBJ databases">
        <authorList>
            <person name="Klaysubun C."/>
            <person name="Duangmal K."/>
            <person name="Lipun K."/>
        </authorList>
    </citation>
    <scope>NUCLEOTIDE SEQUENCE [LARGE SCALE GENOMIC DNA]</scope>
    <source>
        <strain evidence="12 13">K10HN5</strain>
    </source>
</reference>
<keyword evidence="2" id="KW-1003">Cell membrane</keyword>
<name>A0ABX1SI28_9PSEU</name>
<evidence type="ECO:0000256" key="4">
    <source>
        <dbReference type="ARBA" id="ARBA00022679"/>
    </source>
</evidence>
<evidence type="ECO:0000259" key="10">
    <source>
        <dbReference type="Pfam" id="PF13231"/>
    </source>
</evidence>
<dbReference type="Pfam" id="PF24878">
    <property type="entry name" value="YkcB_C"/>
    <property type="match status" value="1"/>
</dbReference>
<evidence type="ECO:0000313" key="12">
    <source>
        <dbReference type="EMBL" id="NMI00590.1"/>
    </source>
</evidence>
<feature type="transmembrane region" description="Helical" evidence="9">
    <location>
        <begin position="165"/>
        <end position="183"/>
    </location>
</feature>
<feature type="domain" description="Glycosyltransferase RgtA/B/C/D-like" evidence="10">
    <location>
        <begin position="90"/>
        <end position="247"/>
    </location>
</feature>
<evidence type="ECO:0000313" key="13">
    <source>
        <dbReference type="Proteomes" id="UP000820669"/>
    </source>
</evidence>
<keyword evidence="4" id="KW-0808">Transferase</keyword>
<dbReference type="InterPro" id="IPR056785">
    <property type="entry name" value="YkcA/B-like_C"/>
</dbReference>
<keyword evidence="13" id="KW-1185">Reference proteome</keyword>
<feature type="domain" description="Putative mannosyltransferase YkcA/B-like C-terminal" evidence="11">
    <location>
        <begin position="587"/>
        <end position="675"/>
    </location>
</feature>
<evidence type="ECO:0000256" key="8">
    <source>
        <dbReference type="SAM" id="MobiDB-lite"/>
    </source>
</evidence>
<dbReference type="PANTHER" id="PTHR33908:SF3">
    <property type="entry name" value="UNDECAPRENYL PHOSPHATE-ALPHA-4-AMINO-4-DEOXY-L-ARABINOSE ARABINOSYL TRANSFERASE"/>
    <property type="match status" value="1"/>
</dbReference>
<evidence type="ECO:0000256" key="5">
    <source>
        <dbReference type="ARBA" id="ARBA00022692"/>
    </source>
</evidence>
<keyword evidence="7 9" id="KW-0472">Membrane</keyword>
<evidence type="ECO:0000256" key="6">
    <source>
        <dbReference type="ARBA" id="ARBA00022989"/>
    </source>
</evidence>
<evidence type="ECO:0000259" key="11">
    <source>
        <dbReference type="Pfam" id="PF24878"/>
    </source>
</evidence>
<feature type="transmembrane region" description="Helical" evidence="9">
    <location>
        <begin position="371"/>
        <end position="390"/>
    </location>
</feature>
<feature type="transmembrane region" description="Helical" evidence="9">
    <location>
        <begin position="36"/>
        <end position="54"/>
    </location>
</feature>
<keyword evidence="5 9" id="KW-0812">Transmembrane</keyword>
<feature type="transmembrane region" description="Helical" evidence="9">
    <location>
        <begin position="105"/>
        <end position="129"/>
    </location>
</feature>
<feature type="region of interest" description="Disordered" evidence="8">
    <location>
        <begin position="1"/>
        <end position="30"/>
    </location>
</feature>
<keyword evidence="3" id="KW-0328">Glycosyltransferase</keyword>
<comment type="subcellular location">
    <subcellularLocation>
        <location evidence="1">Cell membrane</location>
        <topology evidence="1">Multi-pass membrane protein</topology>
    </subcellularLocation>
</comment>
<evidence type="ECO:0000256" key="1">
    <source>
        <dbReference type="ARBA" id="ARBA00004651"/>
    </source>
</evidence>
<feature type="transmembrane region" description="Helical" evidence="9">
    <location>
        <begin position="189"/>
        <end position="222"/>
    </location>
</feature>
<keyword evidence="6 9" id="KW-1133">Transmembrane helix</keyword>
<dbReference type="Proteomes" id="UP000820669">
    <property type="component" value="Unassembled WGS sequence"/>
</dbReference>
<accession>A0ABX1SI28</accession>